<accession>A0A699IAB1</accession>
<dbReference type="EMBL" id="BKCJ010259531">
    <property type="protein sequence ID" value="GEZ27200.1"/>
    <property type="molecule type" value="Genomic_DNA"/>
</dbReference>
<evidence type="ECO:0000313" key="1">
    <source>
        <dbReference type="EMBL" id="GEZ27200.1"/>
    </source>
</evidence>
<organism evidence="1">
    <name type="scientific">Tanacetum cinerariifolium</name>
    <name type="common">Dalmatian daisy</name>
    <name type="synonym">Chrysanthemum cinerariifolium</name>
    <dbReference type="NCBI Taxonomy" id="118510"/>
    <lineage>
        <taxon>Eukaryota</taxon>
        <taxon>Viridiplantae</taxon>
        <taxon>Streptophyta</taxon>
        <taxon>Embryophyta</taxon>
        <taxon>Tracheophyta</taxon>
        <taxon>Spermatophyta</taxon>
        <taxon>Magnoliopsida</taxon>
        <taxon>eudicotyledons</taxon>
        <taxon>Gunneridae</taxon>
        <taxon>Pentapetalae</taxon>
        <taxon>asterids</taxon>
        <taxon>campanulids</taxon>
        <taxon>Asterales</taxon>
        <taxon>Asteraceae</taxon>
        <taxon>Asteroideae</taxon>
        <taxon>Anthemideae</taxon>
        <taxon>Anthemidinae</taxon>
        <taxon>Tanacetum</taxon>
    </lineage>
</organism>
<sequence length="99" mass="10656">MLLSVTPHHHHHNLCHQFNLKSLIALHCRNLNTTLNLSTVSISNNGDDVVTVSSAAVTIKKVSSSSGVELVERIEEKSSSSVVLPSCDFQAHPDASLSI</sequence>
<proteinExistence type="predicted"/>
<reference evidence="1" key="1">
    <citation type="journal article" date="2019" name="Sci. Rep.">
        <title>Draft genome of Tanacetum cinerariifolium, the natural source of mosquito coil.</title>
        <authorList>
            <person name="Yamashiro T."/>
            <person name="Shiraishi A."/>
            <person name="Satake H."/>
            <person name="Nakayama K."/>
        </authorList>
    </citation>
    <scope>NUCLEOTIDE SEQUENCE</scope>
</reference>
<comment type="caution">
    <text evidence="1">The sequence shown here is derived from an EMBL/GenBank/DDBJ whole genome shotgun (WGS) entry which is preliminary data.</text>
</comment>
<name>A0A699IAB1_TANCI</name>
<protein>
    <submittedName>
        <fullName evidence="1">Uncharacterized protein</fullName>
    </submittedName>
</protein>
<gene>
    <name evidence="1" type="ORF">Tci_499173</name>
</gene>
<dbReference type="AlphaFoldDB" id="A0A699IAB1"/>